<evidence type="ECO:0000313" key="9">
    <source>
        <dbReference type="EMBL" id="KAL3716934.1"/>
    </source>
</evidence>
<dbReference type="InterPro" id="IPR029058">
    <property type="entry name" value="AB_hydrolase_fold"/>
</dbReference>
<sequence>MDNNLGVKDEVIKTALSASLEACANPKEPPFVVRKVDSNPWQVIVAFPGSWSPNDWFAGDGKVNSFGETKIDDRKFRSLRNLRVEGFAKVDPFAKVNEAFMARFLRILEDSNQTFCKEVTKAVENDKQLVFSGHSSGGPIAIYATVWFLEKYIRSNEKQTSRPPLCLTFASPLTSDRTFCHAVQREGWSDCFIHFVTTLDIVPRILFAPRSSATELLREIPPFFDPHHKADEEKLASLFANVTNSVSCVARSAACALTGSKHTLSETMSRFIKLSPYRPCGKYVFCTETGRLVVVKNPDAVLQLLFYSLQIESETEHQKRAVASLKAHWTYKDALDKSLARHNVVRLEKLRELPLSSDDPVDIQVKTVGAALNDLNLSDQARLCLRAAGEFEKQKEHNRNTVRGKKDAINKTLKALEEYRTTCRNDGVGYYDAFKMHEKEQDFKANVKRLELAAMWDEIIEMVRHGQLPDEFEAEKEWVDLGTQFRRLVEPIDIANYYRHMKSEDAGPYMTRGRPSRYHYPQRWRENAEQLDRDSSGESCFWAEVEELNVEVTNKKPWKEIENRVLTLEKNLRKWYDKEEVEKDVFLEDSTLVKWWRSLPDDHKANSCIKGLMPS</sequence>
<evidence type="ECO:0000259" key="7">
    <source>
        <dbReference type="Pfam" id="PF01764"/>
    </source>
</evidence>
<keyword evidence="5" id="KW-0611">Plant defense</keyword>
<protein>
    <submittedName>
        <fullName evidence="9">Uncharacterized protein</fullName>
    </submittedName>
</protein>
<dbReference type="EMBL" id="JBJKBG010000011">
    <property type="protein sequence ID" value="KAL3716934.1"/>
    <property type="molecule type" value="Genomic_DNA"/>
</dbReference>
<dbReference type="InterPro" id="IPR041266">
    <property type="entry name" value="EDS1_EP"/>
</dbReference>
<dbReference type="Proteomes" id="UP001634007">
    <property type="component" value="Unassembled WGS sequence"/>
</dbReference>
<comment type="caution">
    <text evidence="9">The sequence shown here is derived from an EMBL/GenBank/DDBJ whole genome shotgun (WGS) entry which is preliminary data.</text>
</comment>
<dbReference type="Gene3D" id="3.40.50.1820">
    <property type="entry name" value="alpha/beta hydrolase"/>
    <property type="match status" value="1"/>
</dbReference>
<dbReference type="GO" id="GO:0016787">
    <property type="term" value="F:hydrolase activity"/>
    <property type="evidence" value="ECO:0007669"/>
    <property type="project" value="UniProtKB-KW"/>
</dbReference>
<dbReference type="InterPro" id="IPR044214">
    <property type="entry name" value="EDS1-like"/>
</dbReference>
<evidence type="ECO:0000256" key="5">
    <source>
        <dbReference type="ARBA" id="ARBA00022821"/>
    </source>
</evidence>
<name>A0ABD3IS41_EUCGL</name>
<dbReference type="GO" id="GO:0005634">
    <property type="term" value="C:nucleus"/>
    <property type="evidence" value="ECO:0007669"/>
    <property type="project" value="UniProtKB-SubCell"/>
</dbReference>
<dbReference type="AlphaFoldDB" id="A0ABD3IS41"/>
<dbReference type="SUPFAM" id="SSF53474">
    <property type="entry name" value="alpha/beta-Hydrolases"/>
    <property type="match status" value="1"/>
</dbReference>
<gene>
    <name evidence="9" type="ORF">ACJRO7_008501</name>
</gene>
<keyword evidence="3" id="KW-0963">Cytoplasm</keyword>
<keyword evidence="10" id="KW-1185">Reference proteome</keyword>
<reference evidence="9 10" key="1">
    <citation type="submission" date="2024-11" db="EMBL/GenBank/DDBJ databases">
        <title>Chromosome-level genome assembly of Eucalyptus globulus Labill. provides insights into its genome evolution.</title>
        <authorList>
            <person name="Li X."/>
        </authorList>
    </citation>
    <scope>NUCLEOTIDE SEQUENCE [LARGE SCALE GENOMIC DNA]</scope>
    <source>
        <strain evidence="9">CL2024</strain>
        <tissue evidence="9">Fresh tender leaves</tissue>
    </source>
</reference>
<dbReference type="PANTHER" id="PTHR47090:SF2">
    <property type="entry name" value="PROTEIN EDS1-RELATED"/>
    <property type="match status" value="1"/>
</dbReference>
<dbReference type="Pfam" id="PF01764">
    <property type="entry name" value="Lipase_3"/>
    <property type="match status" value="1"/>
</dbReference>
<evidence type="ECO:0000313" key="10">
    <source>
        <dbReference type="Proteomes" id="UP001634007"/>
    </source>
</evidence>
<dbReference type="GO" id="GO:0005737">
    <property type="term" value="C:cytoplasm"/>
    <property type="evidence" value="ECO:0007669"/>
    <property type="project" value="UniProtKB-SubCell"/>
</dbReference>
<proteinExistence type="predicted"/>
<keyword evidence="4" id="KW-0378">Hydrolase</keyword>
<accession>A0ABD3IS41</accession>
<feature type="domain" description="EDS1 EP" evidence="8">
    <location>
        <begin position="415"/>
        <end position="609"/>
    </location>
</feature>
<comment type="subcellular location">
    <subcellularLocation>
        <location evidence="2">Cytoplasm</location>
    </subcellularLocation>
    <subcellularLocation>
        <location evidence="1">Nucleus</location>
    </subcellularLocation>
</comment>
<dbReference type="PANTHER" id="PTHR47090">
    <property type="entry name" value="PROTEIN EDS1-RELATED"/>
    <property type="match status" value="1"/>
</dbReference>
<evidence type="ECO:0000256" key="1">
    <source>
        <dbReference type="ARBA" id="ARBA00004123"/>
    </source>
</evidence>
<dbReference type="GO" id="GO:0006952">
    <property type="term" value="P:defense response"/>
    <property type="evidence" value="ECO:0007669"/>
    <property type="project" value="UniProtKB-KW"/>
</dbReference>
<evidence type="ECO:0000256" key="3">
    <source>
        <dbReference type="ARBA" id="ARBA00022490"/>
    </source>
</evidence>
<feature type="domain" description="Fungal lipase-type" evidence="7">
    <location>
        <begin position="95"/>
        <end position="207"/>
    </location>
</feature>
<keyword evidence="6" id="KW-0539">Nucleus</keyword>
<dbReference type="Pfam" id="PF18117">
    <property type="entry name" value="EDS1_EP"/>
    <property type="match status" value="1"/>
</dbReference>
<evidence type="ECO:0000256" key="6">
    <source>
        <dbReference type="ARBA" id="ARBA00023242"/>
    </source>
</evidence>
<organism evidence="9 10">
    <name type="scientific">Eucalyptus globulus</name>
    <name type="common">Tasmanian blue gum</name>
    <dbReference type="NCBI Taxonomy" id="34317"/>
    <lineage>
        <taxon>Eukaryota</taxon>
        <taxon>Viridiplantae</taxon>
        <taxon>Streptophyta</taxon>
        <taxon>Embryophyta</taxon>
        <taxon>Tracheophyta</taxon>
        <taxon>Spermatophyta</taxon>
        <taxon>Magnoliopsida</taxon>
        <taxon>eudicotyledons</taxon>
        <taxon>Gunneridae</taxon>
        <taxon>Pentapetalae</taxon>
        <taxon>rosids</taxon>
        <taxon>malvids</taxon>
        <taxon>Myrtales</taxon>
        <taxon>Myrtaceae</taxon>
        <taxon>Myrtoideae</taxon>
        <taxon>Eucalypteae</taxon>
        <taxon>Eucalyptus</taxon>
    </lineage>
</organism>
<dbReference type="InterPro" id="IPR002921">
    <property type="entry name" value="Fungal_lipase-type"/>
</dbReference>
<evidence type="ECO:0000259" key="8">
    <source>
        <dbReference type="Pfam" id="PF18117"/>
    </source>
</evidence>
<evidence type="ECO:0000256" key="4">
    <source>
        <dbReference type="ARBA" id="ARBA00022801"/>
    </source>
</evidence>
<evidence type="ECO:0000256" key="2">
    <source>
        <dbReference type="ARBA" id="ARBA00004496"/>
    </source>
</evidence>